<dbReference type="InterPro" id="IPR051251">
    <property type="entry name" value="STK_FNIP-Repeat"/>
</dbReference>
<dbReference type="Pfam" id="PF05725">
    <property type="entry name" value="FNIP"/>
    <property type="match status" value="4"/>
</dbReference>
<accession>D3B5F8</accession>
<name>D3B5F8_HETP5</name>
<dbReference type="EMBL" id="ADBJ01000017">
    <property type="protein sequence ID" value="EFA83106.1"/>
    <property type="molecule type" value="Genomic_DNA"/>
</dbReference>
<dbReference type="Proteomes" id="UP000001396">
    <property type="component" value="Unassembled WGS sequence"/>
</dbReference>
<proteinExistence type="predicted"/>
<dbReference type="PANTHER" id="PTHR32134">
    <property type="entry name" value="FNIP REPEAT-CONTAINING PROTEIN"/>
    <property type="match status" value="1"/>
</dbReference>
<evidence type="ECO:0000313" key="1">
    <source>
        <dbReference type="EMBL" id="EFA83106.1"/>
    </source>
</evidence>
<comment type="caution">
    <text evidence="1">The sequence shown here is derived from an EMBL/GenBank/DDBJ whole genome shotgun (WGS) entry which is preliminary data.</text>
</comment>
<dbReference type="PANTHER" id="PTHR32134:SF92">
    <property type="entry name" value="FNIP REPEAT-CONTAINING PROTEIN"/>
    <property type="match status" value="1"/>
</dbReference>
<dbReference type="SUPFAM" id="SSF52058">
    <property type="entry name" value="L domain-like"/>
    <property type="match status" value="1"/>
</dbReference>
<sequence>MNNNVVNLPNILLAKIINELKDNLDKLYLTLVCKRWFDIRDSILSFDCQDCYLVKFEQKRFFLKSYISTFNHSYMRKDNGALLFGSSLAGKRFHYRLNYRNKYRVPNSTREIYFDAEFNLNIDNMLMKLSMSNVTHIYFNDNFKQPIAKGLFPPTIKLISFGYYWNHPIDEGVLPAHLESLSFIGCFNQPINEKSLPSTIKHLKLSVLFDYKHLFANDKLLPCNLQSLDIPRSNKELIPPGFLPANLTEIKSLFVDELLLPSVLPSSIRSISLDIGSQTNRLAIPIGVTSLTIDSSSNGWRLKNVDLPTTLRCLTLEDYNHQLEENDLPNDIEELTLVNYHINNLPIVNSKSIKTLKLLLTYVNTPLEIGCIPQGVEQLTFDLLNGIPLAPHIIPDSVRDLSFPTGRVKLVVGSLPPALQSLTFDGDVVTPLLSNDLLPPSLERLTISIQQAKTSLNLDINTLFLTTKINTMKIMSRSNIYWYIIRRLDQSHAILSGGQSNTEYGIIKITQLNTTISNKLSTESDF</sequence>
<gene>
    <name evidence="1" type="ORF">PPL_03896</name>
</gene>
<dbReference type="RefSeq" id="XP_020435223.1">
    <property type="nucleotide sequence ID" value="XM_020574809.1"/>
</dbReference>
<reference evidence="1 2" key="1">
    <citation type="journal article" date="2011" name="Genome Res.">
        <title>Phylogeny-wide analysis of social amoeba genomes highlights ancient origins for complex intercellular communication.</title>
        <authorList>
            <person name="Heidel A.J."/>
            <person name="Lawal H.M."/>
            <person name="Felder M."/>
            <person name="Schilde C."/>
            <person name="Helps N.R."/>
            <person name="Tunggal B."/>
            <person name="Rivero F."/>
            <person name="John U."/>
            <person name="Schleicher M."/>
            <person name="Eichinger L."/>
            <person name="Platzer M."/>
            <person name="Noegel A.A."/>
            <person name="Schaap P."/>
            <person name="Gloeckner G."/>
        </authorList>
    </citation>
    <scope>NUCLEOTIDE SEQUENCE [LARGE SCALE GENOMIC DNA]</scope>
    <source>
        <strain evidence="2">ATCC 26659 / Pp 5 / PN500</strain>
    </source>
</reference>
<keyword evidence="2" id="KW-1185">Reference proteome</keyword>
<organism evidence="1 2">
    <name type="scientific">Heterostelium pallidum (strain ATCC 26659 / Pp 5 / PN500)</name>
    <name type="common">Cellular slime mold</name>
    <name type="synonym">Polysphondylium pallidum</name>
    <dbReference type="NCBI Taxonomy" id="670386"/>
    <lineage>
        <taxon>Eukaryota</taxon>
        <taxon>Amoebozoa</taxon>
        <taxon>Evosea</taxon>
        <taxon>Eumycetozoa</taxon>
        <taxon>Dictyostelia</taxon>
        <taxon>Acytosteliales</taxon>
        <taxon>Acytosteliaceae</taxon>
        <taxon>Heterostelium</taxon>
    </lineage>
</organism>
<dbReference type="InterPro" id="IPR008615">
    <property type="entry name" value="FNIP"/>
</dbReference>
<dbReference type="AlphaFoldDB" id="D3B5F8"/>
<dbReference type="GeneID" id="31359383"/>
<evidence type="ECO:0000313" key="2">
    <source>
        <dbReference type="Proteomes" id="UP000001396"/>
    </source>
</evidence>
<evidence type="ECO:0008006" key="3">
    <source>
        <dbReference type="Google" id="ProtNLM"/>
    </source>
</evidence>
<protein>
    <recommendedName>
        <fullName evidence="3">F-box domain-containing protein</fullName>
    </recommendedName>
</protein>
<dbReference type="InParanoid" id="D3B5F8"/>